<evidence type="ECO:0000256" key="4">
    <source>
        <dbReference type="ARBA" id="ARBA00022827"/>
    </source>
</evidence>
<dbReference type="InterPro" id="IPR009100">
    <property type="entry name" value="AcylCoA_DH/oxidase_NM_dom_sf"/>
</dbReference>
<dbReference type="SUPFAM" id="SSF47203">
    <property type="entry name" value="Acyl-CoA dehydrogenase C-terminal domain-like"/>
    <property type="match status" value="1"/>
</dbReference>
<dbReference type="Gene3D" id="1.10.540.10">
    <property type="entry name" value="Acyl-CoA dehydrogenase/oxidase, N-terminal domain"/>
    <property type="match status" value="1"/>
</dbReference>
<feature type="domain" description="Acyl-CoA dehydrogenase/oxidase N-terminal" evidence="8">
    <location>
        <begin position="30"/>
        <end position="117"/>
    </location>
</feature>
<evidence type="ECO:0000256" key="2">
    <source>
        <dbReference type="ARBA" id="ARBA00009347"/>
    </source>
</evidence>
<evidence type="ECO:0000259" key="7">
    <source>
        <dbReference type="Pfam" id="PF02770"/>
    </source>
</evidence>
<name>A0ABV1T6C2_9ACTN</name>
<dbReference type="InterPro" id="IPR037069">
    <property type="entry name" value="AcylCoA_DH/ox_N_sf"/>
</dbReference>
<keyword evidence="4 5" id="KW-0274">FAD</keyword>
<gene>
    <name evidence="9" type="ORF">ABT188_34235</name>
</gene>
<evidence type="ECO:0000256" key="1">
    <source>
        <dbReference type="ARBA" id="ARBA00001974"/>
    </source>
</evidence>
<feature type="domain" description="Acyl-CoA oxidase/dehydrogenase middle" evidence="7">
    <location>
        <begin position="123"/>
        <end position="217"/>
    </location>
</feature>
<dbReference type="Gene3D" id="1.20.140.10">
    <property type="entry name" value="Butyryl-CoA Dehydrogenase, subunit A, domain 3"/>
    <property type="match status" value="1"/>
</dbReference>
<dbReference type="InterPro" id="IPR036250">
    <property type="entry name" value="AcylCo_DH-like_C"/>
</dbReference>
<dbReference type="Gene3D" id="2.40.110.10">
    <property type="entry name" value="Butyryl-CoA Dehydrogenase, subunit A, domain 2"/>
    <property type="match status" value="1"/>
</dbReference>
<dbReference type="PANTHER" id="PTHR43884">
    <property type="entry name" value="ACYL-COA DEHYDROGENASE"/>
    <property type="match status" value="1"/>
</dbReference>
<dbReference type="InterPro" id="IPR009075">
    <property type="entry name" value="AcylCo_DH/oxidase_C"/>
</dbReference>
<keyword evidence="5" id="KW-0560">Oxidoreductase</keyword>
<reference evidence="9 10" key="1">
    <citation type="submission" date="2024-06" db="EMBL/GenBank/DDBJ databases">
        <title>The Natural Products Discovery Center: Release of the First 8490 Sequenced Strains for Exploring Actinobacteria Biosynthetic Diversity.</title>
        <authorList>
            <person name="Kalkreuter E."/>
            <person name="Kautsar S.A."/>
            <person name="Yang D."/>
            <person name="Bader C.D."/>
            <person name="Teijaro C.N."/>
            <person name="Fluegel L."/>
            <person name="Davis C.M."/>
            <person name="Simpson J.R."/>
            <person name="Lauterbach L."/>
            <person name="Steele A.D."/>
            <person name="Gui C."/>
            <person name="Meng S."/>
            <person name="Li G."/>
            <person name="Viehrig K."/>
            <person name="Ye F."/>
            <person name="Su P."/>
            <person name="Kiefer A.F."/>
            <person name="Nichols A."/>
            <person name="Cepeda A.J."/>
            <person name="Yan W."/>
            <person name="Fan B."/>
            <person name="Jiang Y."/>
            <person name="Adhikari A."/>
            <person name="Zheng C.-J."/>
            <person name="Schuster L."/>
            <person name="Cowan T.M."/>
            <person name="Smanski M.J."/>
            <person name="Chevrette M.G."/>
            <person name="De Carvalho L.P.S."/>
            <person name="Shen B."/>
        </authorList>
    </citation>
    <scope>NUCLEOTIDE SEQUENCE [LARGE SCALE GENOMIC DNA]</scope>
    <source>
        <strain evidence="9 10">NPDC001615</strain>
    </source>
</reference>
<dbReference type="Pfam" id="PF02770">
    <property type="entry name" value="Acyl-CoA_dh_M"/>
    <property type="match status" value="1"/>
</dbReference>
<dbReference type="RefSeq" id="WP_352150680.1">
    <property type="nucleotide sequence ID" value="NZ_JBEOZY010000077.1"/>
</dbReference>
<dbReference type="PANTHER" id="PTHR43884:SF19">
    <property type="entry name" value="ACYL-COA DEHYDROGENASE FADE4-RELATED"/>
    <property type="match status" value="1"/>
</dbReference>
<dbReference type="InterPro" id="IPR046373">
    <property type="entry name" value="Acyl-CoA_Oxase/DH_mid-dom_sf"/>
</dbReference>
<proteinExistence type="inferred from homology"/>
<comment type="cofactor">
    <cofactor evidence="1 5">
        <name>FAD</name>
        <dbReference type="ChEBI" id="CHEBI:57692"/>
    </cofactor>
</comment>
<protein>
    <submittedName>
        <fullName evidence="9">Acyl-CoA dehydrogenase family protein</fullName>
    </submittedName>
</protein>
<comment type="similarity">
    <text evidence="2 5">Belongs to the acyl-CoA dehydrogenase family.</text>
</comment>
<dbReference type="InterPro" id="IPR006091">
    <property type="entry name" value="Acyl-CoA_Oxase/DH_mid-dom"/>
</dbReference>
<keyword evidence="10" id="KW-1185">Reference proteome</keyword>
<keyword evidence="3 5" id="KW-0285">Flavoprotein</keyword>
<evidence type="ECO:0000259" key="8">
    <source>
        <dbReference type="Pfam" id="PF02771"/>
    </source>
</evidence>
<evidence type="ECO:0000259" key="6">
    <source>
        <dbReference type="Pfam" id="PF00441"/>
    </source>
</evidence>
<accession>A0ABV1T6C2</accession>
<evidence type="ECO:0000313" key="10">
    <source>
        <dbReference type="Proteomes" id="UP001496720"/>
    </source>
</evidence>
<evidence type="ECO:0000256" key="5">
    <source>
        <dbReference type="RuleBase" id="RU362125"/>
    </source>
</evidence>
<dbReference type="Pfam" id="PF00441">
    <property type="entry name" value="Acyl-CoA_dh_1"/>
    <property type="match status" value="1"/>
</dbReference>
<dbReference type="InterPro" id="IPR013786">
    <property type="entry name" value="AcylCoA_DH/ox_N"/>
</dbReference>
<sequence length="589" mass="62406">MSATPAVDALDRRLGTPGDEHPAYLPSALTALDRQEAFPADACRVLDDFGLAAHYVPATAGGRLRDHTELLQLLRTVARRDLTVAVGHGKTFLGAASVWVGGTPEQARRTGASITAGSVASWGLTERGHGSDLLAGEASAVRDAGGWRLNGEKWLINNATRGDLVCVLARTSPDGGPRGFSLFLVDKRQLPEGAHTCLPKVPTHGIRGADISGITFHHARLTDDTLVGEVGAGVEIVLKALQITRTVCAALSLGAGDTAVRIAVDYARHRSLYGRTLAELPRVRRILGEISAAQLLAEATGLVASRSIHALPGEMSVISAITKALVPDLAQHIIDRTAELLGVRGFLSEQYADGTFAKLDRDHRVVAIFDGNTAVNRNALIDQFPLLATRYRRARTQPAATTATTGATALTAATALGRDLGDFSPRHLSLISSDGCSLVQSLPEAAARITAEADAGRLPRETAVLAERIRAEADALHEELAAQRRTPRDVPAESFALAERYELCYAAAACLRLWLDNPWPAGRAGEVPAAARNGLWLQACLRLVLTRLGHRLDEAGATAYDRLADHALDVSGAISLTTLLPGPASRSTS</sequence>
<dbReference type="CDD" id="cd00567">
    <property type="entry name" value="ACAD"/>
    <property type="match status" value="1"/>
</dbReference>
<dbReference type="Pfam" id="PF02771">
    <property type="entry name" value="Acyl-CoA_dh_N"/>
    <property type="match status" value="1"/>
</dbReference>
<evidence type="ECO:0000256" key="3">
    <source>
        <dbReference type="ARBA" id="ARBA00022630"/>
    </source>
</evidence>
<comment type="caution">
    <text evidence="9">The sequence shown here is derived from an EMBL/GenBank/DDBJ whole genome shotgun (WGS) entry which is preliminary data.</text>
</comment>
<organism evidence="9 10">
    <name type="scientific">Streptomyces violaceorubidus</name>
    <dbReference type="NCBI Taxonomy" id="284042"/>
    <lineage>
        <taxon>Bacteria</taxon>
        <taxon>Bacillati</taxon>
        <taxon>Actinomycetota</taxon>
        <taxon>Actinomycetes</taxon>
        <taxon>Kitasatosporales</taxon>
        <taxon>Streptomycetaceae</taxon>
        <taxon>Streptomyces</taxon>
    </lineage>
</organism>
<dbReference type="Proteomes" id="UP001496720">
    <property type="component" value="Unassembled WGS sequence"/>
</dbReference>
<dbReference type="SUPFAM" id="SSF56645">
    <property type="entry name" value="Acyl-CoA dehydrogenase NM domain-like"/>
    <property type="match status" value="1"/>
</dbReference>
<dbReference type="EMBL" id="JBEOZY010000077">
    <property type="protein sequence ID" value="MER6169540.1"/>
    <property type="molecule type" value="Genomic_DNA"/>
</dbReference>
<evidence type="ECO:0000313" key="9">
    <source>
        <dbReference type="EMBL" id="MER6169540.1"/>
    </source>
</evidence>
<feature type="domain" description="Acyl-CoA dehydrogenase/oxidase C-terminal" evidence="6">
    <location>
        <begin position="231"/>
        <end position="380"/>
    </location>
</feature>